<organism evidence="1 2">
    <name type="scientific">Candidatus Dojkabacteria bacterium</name>
    <dbReference type="NCBI Taxonomy" id="2099670"/>
    <lineage>
        <taxon>Bacteria</taxon>
        <taxon>Candidatus Dojkabacteria</taxon>
    </lineage>
</organism>
<comment type="caution">
    <text evidence="1">The sequence shown here is derived from an EMBL/GenBank/DDBJ whole genome shotgun (WGS) entry which is preliminary data.</text>
</comment>
<dbReference type="AlphaFoldDB" id="A0A955IF80"/>
<sequence>MDNSGKLDSATKIYDGPATRIAATLLSLSASFAPIADSTDNQILSEKMNTSPTTYALNQEGEILVNDIDTQIRDLTDSVISNRRLQSVIDNHSTIGLNLNIGDINESSFIFQDPGSSFYYLVRENTAGNLQLIQLDENGDVITEPADIKDVDGFLNFIQVQNLYYIPWSSVIEFNIDELELEIDPITSRIDLGNELSYVIQINPESYTATTQVYIQYLPNEDLTKPGLMTVTLFDSASLKAKLNGTDITLALSTSLLVSNSNSEAVINADIEGVPDEHILNLLDKSELATIAKSILDHIASEETPYQPTSNSA</sequence>
<reference evidence="1" key="2">
    <citation type="journal article" date="2021" name="Microbiome">
        <title>Successional dynamics and alternative stable states in a saline activated sludge microbial community over 9 years.</title>
        <authorList>
            <person name="Wang Y."/>
            <person name="Ye J."/>
            <person name="Ju F."/>
            <person name="Liu L."/>
            <person name="Boyd J.A."/>
            <person name="Deng Y."/>
            <person name="Parks D.H."/>
            <person name="Jiang X."/>
            <person name="Yin X."/>
            <person name="Woodcroft B.J."/>
            <person name="Tyson G.W."/>
            <person name="Hugenholtz P."/>
            <person name="Polz M.F."/>
            <person name="Zhang T."/>
        </authorList>
    </citation>
    <scope>NUCLEOTIDE SEQUENCE</scope>
    <source>
        <strain evidence="1">HKST-UBA13</strain>
    </source>
</reference>
<evidence type="ECO:0000313" key="1">
    <source>
        <dbReference type="EMBL" id="MCA9381058.1"/>
    </source>
</evidence>
<accession>A0A955IF80</accession>
<reference evidence="1" key="1">
    <citation type="submission" date="2020-04" db="EMBL/GenBank/DDBJ databases">
        <authorList>
            <person name="Zhang T."/>
        </authorList>
    </citation>
    <scope>NUCLEOTIDE SEQUENCE</scope>
    <source>
        <strain evidence="1">HKST-UBA13</strain>
    </source>
</reference>
<gene>
    <name evidence="1" type="ORF">KC678_02235</name>
</gene>
<name>A0A955IF80_9BACT</name>
<proteinExistence type="predicted"/>
<protein>
    <submittedName>
        <fullName evidence="1">Uncharacterized protein</fullName>
    </submittedName>
</protein>
<dbReference type="Proteomes" id="UP000775877">
    <property type="component" value="Unassembled WGS sequence"/>
</dbReference>
<evidence type="ECO:0000313" key="2">
    <source>
        <dbReference type="Proteomes" id="UP000775877"/>
    </source>
</evidence>
<dbReference type="EMBL" id="JAGQLJ010000044">
    <property type="protein sequence ID" value="MCA9381058.1"/>
    <property type="molecule type" value="Genomic_DNA"/>
</dbReference>